<proteinExistence type="predicted"/>
<keyword evidence="4" id="KW-1185">Reference proteome</keyword>
<feature type="signal peptide" evidence="2">
    <location>
        <begin position="1"/>
        <end position="33"/>
    </location>
</feature>
<sequence length="424" mass="46600">MCATMFCHAWSTIARQWLLWLVRRIAMPPLTLRLHCWSRIGLCRLTTIRPRPLFAAAMCRLPVRHGRLFVRDLARIALFVRDAFDLWDVVPATPPLRSRLSPSSPSAIVKYTSPPSRRRHSSIRTSDQSDNAIALFTAPPSKSRHRRHRAAAGTTVAPPLPLAGAACHSQTPPLPFRRRPPLFRRAAQQPPLLGAAAVSRCLLVVAAAGRPSPLPALPRRRPRCRPPPPSPAALLAADRLHRAVAQPSSHAAQPLPIAASVAAPLHLLAAPICPPPPLPLVRDLLAKPRSWFVAAVAAYATPLPLESLVPPHSRPATAATGRSRAASRSAALLVRPRPRKDRAARSRPSMLGRRPAASGSDLAFAVVAVRHRRRPPPLFLLLPRRLLSLCHFLLHFFPLSLSLLFLSLRSFSFFSPYPYLSLSY</sequence>
<evidence type="ECO:0000256" key="2">
    <source>
        <dbReference type="SAM" id="SignalP"/>
    </source>
</evidence>
<dbReference type="Proteomes" id="UP001419268">
    <property type="component" value="Unassembled WGS sequence"/>
</dbReference>
<feature type="region of interest" description="Disordered" evidence="1">
    <location>
        <begin position="335"/>
        <end position="356"/>
    </location>
</feature>
<organism evidence="3 4">
    <name type="scientific">Stephania cephalantha</name>
    <dbReference type="NCBI Taxonomy" id="152367"/>
    <lineage>
        <taxon>Eukaryota</taxon>
        <taxon>Viridiplantae</taxon>
        <taxon>Streptophyta</taxon>
        <taxon>Embryophyta</taxon>
        <taxon>Tracheophyta</taxon>
        <taxon>Spermatophyta</taxon>
        <taxon>Magnoliopsida</taxon>
        <taxon>Ranunculales</taxon>
        <taxon>Menispermaceae</taxon>
        <taxon>Menispermoideae</taxon>
        <taxon>Cissampelideae</taxon>
        <taxon>Stephania</taxon>
    </lineage>
</organism>
<feature type="chain" id="PRO_5042879416" evidence="2">
    <location>
        <begin position="34"/>
        <end position="424"/>
    </location>
</feature>
<feature type="region of interest" description="Disordered" evidence="1">
    <location>
        <begin position="98"/>
        <end position="130"/>
    </location>
</feature>
<evidence type="ECO:0000313" key="4">
    <source>
        <dbReference type="Proteomes" id="UP001419268"/>
    </source>
</evidence>
<protein>
    <submittedName>
        <fullName evidence="3">Uncharacterized protein</fullName>
    </submittedName>
</protein>
<name>A0AAP0F127_9MAGN</name>
<evidence type="ECO:0000313" key="3">
    <source>
        <dbReference type="EMBL" id="KAK9100503.1"/>
    </source>
</evidence>
<accession>A0AAP0F127</accession>
<reference evidence="3 4" key="1">
    <citation type="submission" date="2024-01" db="EMBL/GenBank/DDBJ databases">
        <title>Genome assemblies of Stephania.</title>
        <authorList>
            <person name="Yang L."/>
        </authorList>
    </citation>
    <scope>NUCLEOTIDE SEQUENCE [LARGE SCALE GENOMIC DNA]</scope>
    <source>
        <strain evidence="3">JXDWG</strain>
        <tissue evidence="3">Leaf</tissue>
    </source>
</reference>
<dbReference type="EMBL" id="JBBNAG010000010">
    <property type="protein sequence ID" value="KAK9100503.1"/>
    <property type="molecule type" value="Genomic_DNA"/>
</dbReference>
<comment type="caution">
    <text evidence="3">The sequence shown here is derived from an EMBL/GenBank/DDBJ whole genome shotgun (WGS) entry which is preliminary data.</text>
</comment>
<gene>
    <name evidence="3" type="ORF">Scep_023933</name>
</gene>
<evidence type="ECO:0000256" key="1">
    <source>
        <dbReference type="SAM" id="MobiDB-lite"/>
    </source>
</evidence>
<keyword evidence="2" id="KW-0732">Signal</keyword>
<dbReference type="AlphaFoldDB" id="A0AAP0F127"/>